<dbReference type="GO" id="GO:0034515">
    <property type="term" value="C:proteasome storage granule"/>
    <property type="evidence" value="ECO:0007669"/>
    <property type="project" value="EnsemblFungi"/>
</dbReference>
<comment type="similarity">
    <text evidence="2">Belongs to the peptidase T1A family.</text>
</comment>
<proteinExistence type="inferred from homology"/>
<accession>A0A177EJB2</accession>
<feature type="domain" description="Proteasome alpha-type subunits" evidence="3">
    <location>
        <begin position="3"/>
        <end position="25"/>
    </location>
</feature>
<dbReference type="InterPro" id="IPR029055">
    <property type="entry name" value="Ntn_hydrolases_N"/>
</dbReference>
<dbReference type="RefSeq" id="XP_067545559.1">
    <property type="nucleotide sequence ID" value="XM_067687851.1"/>
</dbReference>
<sequence length="233" mass="25348">MKKERNVNAYSSDGRIYQLEYAMKAASLGTTTIGLKVSDGVVVVSEKKIVTPLQVPDSVKKHHRVFDHCGFAFSGLSGDARTIIRKARDFSVNHSFNFMENIPIEGIAKSLAAIALNFGEKDDAMKIFSRPFGISALLCGYDSQPRLFSLDPSGTYIEHHAKSIGSAAEAVTSALETEYNASLCLKETLPQALSLLKGVMKDPLTSSNCEVMVCTEAGVEFLTPQAIEDILHQ</sequence>
<reference evidence="4 5" key="1">
    <citation type="submission" date="2016-02" db="EMBL/GenBank/DDBJ databases">
        <title>Discovery of a natural microsporidian pathogen with a broad tissue tropism in Caenorhabditis elegans.</title>
        <authorList>
            <person name="Luallen R.J."/>
            <person name="Reinke A.W."/>
            <person name="Tong L."/>
            <person name="Botts M.R."/>
            <person name="Felix M.-A."/>
            <person name="Troemel E.R."/>
        </authorList>
    </citation>
    <scope>NUCLEOTIDE SEQUENCE [LARGE SCALE GENOMIC DNA]</scope>
    <source>
        <strain evidence="4 5">JUm2807</strain>
    </source>
</reference>
<dbReference type="OrthoDB" id="431557at2759"/>
<protein>
    <submittedName>
        <fullName evidence="4">2S proteasome subunit alpha 5</fullName>
    </submittedName>
</protein>
<dbReference type="GeneID" id="93646783"/>
<keyword evidence="1 2" id="KW-0647">Proteasome</keyword>
<dbReference type="InterPro" id="IPR001353">
    <property type="entry name" value="Proteasome_sua/b"/>
</dbReference>
<evidence type="ECO:0000313" key="4">
    <source>
        <dbReference type="EMBL" id="OAG31958.1"/>
    </source>
</evidence>
<dbReference type="SUPFAM" id="SSF56235">
    <property type="entry name" value="N-terminal nucleophile aminohydrolases (Ntn hydrolases)"/>
    <property type="match status" value="1"/>
</dbReference>
<dbReference type="VEuPathDB" id="MicrosporidiaDB:NEDG_00433"/>
<dbReference type="Pfam" id="PF00227">
    <property type="entry name" value="Proteasome"/>
    <property type="match status" value="1"/>
</dbReference>
<comment type="caution">
    <text evidence="4">The sequence shown here is derived from an EMBL/GenBank/DDBJ whole genome shotgun (WGS) entry which is preliminary data.</text>
</comment>
<dbReference type="Gene3D" id="3.60.20.10">
    <property type="entry name" value="Glutamine Phosphoribosylpyrophosphate, subunit 1, domain 1"/>
    <property type="match status" value="1"/>
</dbReference>
<dbReference type="Pfam" id="PF10584">
    <property type="entry name" value="Proteasome_A_N"/>
    <property type="match status" value="1"/>
</dbReference>
<evidence type="ECO:0000313" key="5">
    <source>
        <dbReference type="Proteomes" id="UP000185944"/>
    </source>
</evidence>
<organism evidence="4 5">
    <name type="scientific">Nematocida displodere</name>
    <dbReference type="NCBI Taxonomy" id="1805483"/>
    <lineage>
        <taxon>Eukaryota</taxon>
        <taxon>Fungi</taxon>
        <taxon>Fungi incertae sedis</taxon>
        <taxon>Microsporidia</taxon>
        <taxon>Nematocida</taxon>
    </lineage>
</organism>
<dbReference type="InterPro" id="IPR050115">
    <property type="entry name" value="Proteasome_alpha"/>
</dbReference>
<evidence type="ECO:0000259" key="3">
    <source>
        <dbReference type="SMART" id="SM00948"/>
    </source>
</evidence>
<dbReference type="AlphaFoldDB" id="A0A177EJB2"/>
<evidence type="ECO:0000256" key="2">
    <source>
        <dbReference type="PROSITE-ProRule" id="PRU00808"/>
    </source>
</evidence>
<dbReference type="GO" id="GO:0019773">
    <property type="term" value="C:proteasome core complex, alpha-subunit complex"/>
    <property type="evidence" value="ECO:0007669"/>
    <property type="project" value="UniProtKB-UniRule"/>
</dbReference>
<dbReference type="PROSITE" id="PS51475">
    <property type="entry name" value="PROTEASOME_ALPHA_2"/>
    <property type="match status" value="1"/>
</dbReference>
<dbReference type="EMBL" id="LTDL01000014">
    <property type="protein sequence ID" value="OAG31958.1"/>
    <property type="molecule type" value="Genomic_DNA"/>
</dbReference>
<dbReference type="GO" id="GO:0010499">
    <property type="term" value="P:proteasomal ubiquitin-independent protein catabolic process"/>
    <property type="evidence" value="ECO:0007669"/>
    <property type="project" value="EnsemblFungi"/>
</dbReference>
<dbReference type="PANTHER" id="PTHR11599">
    <property type="entry name" value="PROTEASOME SUBUNIT ALPHA/BETA"/>
    <property type="match status" value="1"/>
</dbReference>
<dbReference type="STRING" id="1805483.A0A177EJB2"/>
<dbReference type="InterPro" id="IPR023332">
    <property type="entry name" value="Proteasome_alpha-type"/>
</dbReference>
<dbReference type="Proteomes" id="UP000185944">
    <property type="component" value="Unassembled WGS sequence"/>
</dbReference>
<evidence type="ECO:0000256" key="1">
    <source>
        <dbReference type="ARBA" id="ARBA00022942"/>
    </source>
</evidence>
<gene>
    <name evidence="4" type="ORF">NEDG_00433</name>
</gene>
<name>A0A177EJB2_9MICR</name>
<keyword evidence="5" id="KW-1185">Reference proteome</keyword>
<dbReference type="InterPro" id="IPR000426">
    <property type="entry name" value="Proteasome_asu_N"/>
</dbReference>
<dbReference type="GO" id="GO:0043161">
    <property type="term" value="P:proteasome-mediated ubiquitin-dependent protein catabolic process"/>
    <property type="evidence" value="ECO:0007669"/>
    <property type="project" value="EnsemblFungi"/>
</dbReference>
<dbReference type="SMART" id="SM00948">
    <property type="entry name" value="Proteasome_A_N"/>
    <property type="match status" value="1"/>
</dbReference>